<reference evidence="2" key="1">
    <citation type="submission" date="2022-11" db="UniProtKB">
        <authorList>
            <consortium name="WormBaseParasite"/>
        </authorList>
    </citation>
    <scope>IDENTIFICATION</scope>
</reference>
<dbReference type="AlphaFoldDB" id="A0A915KST3"/>
<dbReference type="Proteomes" id="UP000887565">
    <property type="component" value="Unplaced"/>
</dbReference>
<evidence type="ECO:0000313" key="2">
    <source>
        <dbReference type="WBParaSite" id="nRc.2.0.1.t41175-RA"/>
    </source>
</evidence>
<accession>A0A915KST3</accession>
<keyword evidence="1" id="KW-1185">Reference proteome</keyword>
<protein>
    <submittedName>
        <fullName evidence="2">Uncharacterized protein</fullName>
    </submittedName>
</protein>
<dbReference type="WBParaSite" id="nRc.2.0.1.t41175-RA">
    <property type="protein sequence ID" value="nRc.2.0.1.t41175-RA"/>
    <property type="gene ID" value="nRc.2.0.1.g41175"/>
</dbReference>
<organism evidence="1 2">
    <name type="scientific">Romanomermis culicivorax</name>
    <name type="common">Nematode worm</name>
    <dbReference type="NCBI Taxonomy" id="13658"/>
    <lineage>
        <taxon>Eukaryota</taxon>
        <taxon>Metazoa</taxon>
        <taxon>Ecdysozoa</taxon>
        <taxon>Nematoda</taxon>
        <taxon>Enoplea</taxon>
        <taxon>Dorylaimia</taxon>
        <taxon>Mermithida</taxon>
        <taxon>Mermithoidea</taxon>
        <taxon>Mermithidae</taxon>
        <taxon>Romanomermis</taxon>
    </lineage>
</organism>
<proteinExistence type="predicted"/>
<sequence>MLKAIVEGFKEFYPYGRDCNLHQQLLYDREQKKVQSGVRSNTYEGLKYREFATFNEAARAAKHTESQIFRDDANKVATTRTTAQRKIEWPGPGMPNTMARTNGKMKMKRPMKLMIECCWAAMVQNWPTAKKLLIKMERFWAAEEKAASWNGENLFTDLGNVGGCIANDGHCTDSDGTIIWDEAQFQIVCPVVFKDYPPDDYYDHPQPRYEMPRTSHREEDSCIETIVDNMHPLIIDGAATNKLHSPGKRVWIRCLQP</sequence>
<evidence type="ECO:0000313" key="1">
    <source>
        <dbReference type="Proteomes" id="UP000887565"/>
    </source>
</evidence>
<name>A0A915KST3_ROMCU</name>